<dbReference type="Gene3D" id="2.30.320.10">
    <property type="entry name" value="YwqG-like"/>
    <property type="match status" value="1"/>
</dbReference>
<dbReference type="InterPro" id="IPR015315">
    <property type="entry name" value="DUF1963"/>
</dbReference>
<feature type="region of interest" description="Disordered" evidence="1">
    <location>
        <begin position="96"/>
        <end position="129"/>
    </location>
</feature>
<keyword evidence="3" id="KW-1185">Reference proteome</keyword>
<dbReference type="SUPFAM" id="SSF103032">
    <property type="entry name" value="Hypothetical protein YwqG"/>
    <property type="match status" value="1"/>
</dbReference>
<dbReference type="InterPro" id="IPR035948">
    <property type="entry name" value="YwqG-like_sf"/>
</dbReference>
<comment type="caution">
    <text evidence="2">The sequence shown here is derived from an EMBL/GenBank/DDBJ whole genome shotgun (WGS) entry which is preliminary data.</text>
</comment>
<name>A0ABX9QF81_9BACT</name>
<reference evidence="2 3" key="1">
    <citation type="submission" date="2018-09" db="EMBL/GenBank/DDBJ databases">
        <authorList>
            <person name="Livingstone P.G."/>
            <person name="Whitworth D.E."/>
        </authorList>
    </citation>
    <scope>NUCLEOTIDE SEQUENCE [LARGE SCALE GENOMIC DNA]</scope>
    <source>
        <strain evidence="2 3">CA031B</strain>
    </source>
</reference>
<evidence type="ECO:0000256" key="1">
    <source>
        <dbReference type="SAM" id="MobiDB-lite"/>
    </source>
</evidence>
<gene>
    <name evidence="2" type="ORF">D7Y13_22140</name>
</gene>
<accession>A0ABX9QF81</accession>
<evidence type="ECO:0000313" key="3">
    <source>
        <dbReference type="Proteomes" id="UP000278907"/>
    </source>
</evidence>
<sequence length="176" mass="19792">MKTCALNFRKTCDGCSALARKDWWTASQAFRIRWYPDPSEARSRSFPLPPCVGRWEARMSFASGWSLPGGNTWEAPLRDEDAELQARWNDWAPEGFLEDQQGTGLHRLGGHRSGGLDEEDASRPPSGHAPDVQLWRINYDNPAGFHWGTNWVYVLIHPEDLAAGRLERAVVTSANA</sequence>
<dbReference type="Proteomes" id="UP000278907">
    <property type="component" value="Unassembled WGS sequence"/>
</dbReference>
<evidence type="ECO:0000313" key="2">
    <source>
        <dbReference type="EMBL" id="RKI03411.1"/>
    </source>
</evidence>
<protein>
    <submittedName>
        <fullName evidence="2">DUF1963 domain-containing protein</fullName>
    </submittedName>
</protein>
<organism evidence="2 3">
    <name type="scientific">Corallococcus praedator</name>
    <dbReference type="NCBI Taxonomy" id="2316724"/>
    <lineage>
        <taxon>Bacteria</taxon>
        <taxon>Pseudomonadati</taxon>
        <taxon>Myxococcota</taxon>
        <taxon>Myxococcia</taxon>
        <taxon>Myxococcales</taxon>
        <taxon>Cystobacterineae</taxon>
        <taxon>Myxococcaceae</taxon>
        <taxon>Corallococcus</taxon>
    </lineage>
</organism>
<proteinExistence type="predicted"/>
<dbReference type="Pfam" id="PF09234">
    <property type="entry name" value="DUF1963"/>
    <property type="match status" value="1"/>
</dbReference>
<dbReference type="EMBL" id="RAWI01000177">
    <property type="protein sequence ID" value="RKI03411.1"/>
    <property type="molecule type" value="Genomic_DNA"/>
</dbReference>